<proteinExistence type="inferred from homology"/>
<feature type="transmembrane region" description="Helical" evidence="7">
    <location>
        <begin position="122"/>
        <end position="142"/>
    </location>
</feature>
<evidence type="ECO:0000256" key="5">
    <source>
        <dbReference type="ARBA" id="ARBA00022989"/>
    </source>
</evidence>
<reference evidence="8 9" key="1">
    <citation type="journal article" date="2012" name="Nucleic Acids Res.">
        <title>Sequencing of the smallest Apicomplexan genome from the human pathogen Babesia microti.</title>
        <authorList>
            <person name="Cornillot E."/>
            <person name="Hadj-Kaddour K."/>
            <person name="Dassouli A."/>
            <person name="Noel B."/>
            <person name="Ranwez V."/>
            <person name="Vacherie B."/>
            <person name="Augagneur Y."/>
            <person name="Bres V."/>
            <person name="Duclos A."/>
            <person name="Randazzo S."/>
            <person name="Carcy B."/>
            <person name="Debierre-Grockiego F."/>
            <person name="Delbecq S."/>
            <person name="Moubri-Menage K."/>
            <person name="Shams-Eldin H."/>
            <person name="Usmani-Brown S."/>
            <person name="Bringaud F."/>
            <person name="Wincker P."/>
            <person name="Vivares C.P."/>
            <person name="Schwarz R.T."/>
            <person name="Schetters T.P."/>
            <person name="Krause P.J."/>
            <person name="Gorenflot A."/>
            <person name="Berry V."/>
            <person name="Barbe V."/>
            <person name="Ben Mamoun C."/>
        </authorList>
    </citation>
    <scope>NUCLEOTIDE SEQUENCE [LARGE SCALE GENOMIC DNA]</scope>
    <source>
        <strain evidence="8 9">RI</strain>
    </source>
</reference>
<gene>
    <name evidence="8" type="ORF">BmR1_04g09785</name>
</gene>
<comment type="similarity">
    <text evidence="2">Belongs to the EMC3 family.</text>
</comment>
<reference evidence="8 9" key="3">
    <citation type="journal article" date="2016" name="Sci. Rep.">
        <title>Genome-wide diversity and gene expression profiling of Babesia microti isolates identify polymorphic genes that mediate host-pathogen interactions.</title>
        <authorList>
            <person name="Silva J.C."/>
            <person name="Cornillot E."/>
            <person name="McCracken C."/>
            <person name="Usmani-Brown S."/>
            <person name="Dwivedi A."/>
            <person name="Ifeonu O.O."/>
            <person name="Crabtree J."/>
            <person name="Gotia H.T."/>
            <person name="Virji A.Z."/>
            <person name="Reynes C."/>
            <person name="Colinge J."/>
            <person name="Kumar V."/>
            <person name="Lawres L."/>
            <person name="Pazzi J.E."/>
            <person name="Pablo J.V."/>
            <person name="Hung C."/>
            <person name="Brancato J."/>
            <person name="Kumari P."/>
            <person name="Orvis J."/>
            <person name="Tretina K."/>
            <person name="Chibucos M."/>
            <person name="Ott S."/>
            <person name="Sadzewicz L."/>
            <person name="Sengamalay N."/>
            <person name="Shetty A.C."/>
            <person name="Su Q."/>
            <person name="Tallon L."/>
            <person name="Fraser C.M."/>
            <person name="Frutos R."/>
            <person name="Molina D.M."/>
            <person name="Krause P.J."/>
            <person name="Ben Mamoun C."/>
        </authorList>
    </citation>
    <scope>NUCLEOTIDE SEQUENCE [LARGE SCALE GENOMIC DNA]</scope>
    <source>
        <strain evidence="8 9">RI</strain>
    </source>
</reference>
<dbReference type="RefSeq" id="XP_021337970.1">
    <property type="nucleotide sequence ID" value="XM_021482820.1"/>
</dbReference>
<organism evidence="8 9">
    <name type="scientific">Babesia microti (strain RI)</name>
    <dbReference type="NCBI Taxonomy" id="1133968"/>
    <lineage>
        <taxon>Eukaryota</taxon>
        <taxon>Sar</taxon>
        <taxon>Alveolata</taxon>
        <taxon>Apicomplexa</taxon>
        <taxon>Aconoidasida</taxon>
        <taxon>Piroplasmida</taxon>
        <taxon>Babesiidae</taxon>
        <taxon>Babesia</taxon>
    </lineage>
</organism>
<dbReference type="PANTHER" id="PTHR13116:SF5">
    <property type="entry name" value="ER MEMBRANE PROTEIN COMPLEX SUBUNIT 3"/>
    <property type="match status" value="1"/>
</dbReference>
<evidence type="ECO:0000256" key="4">
    <source>
        <dbReference type="ARBA" id="ARBA00022692"/>
    </source>
</evidence>
<dbReference type="GO" id="GO:0034975">
    <property type="term" value="P:protein folding in endoplasmic reticulum"/>
    <property type="evidence" value="ECO:0007669"/>
    <property type="project" value="TreeGrafter"/>
</dbReference>
<dbReference type="AlphaFoldDB" id="A0A1N6LYH2"/>
<accession>A0A1N6LYH2</accession>
<dbReference type="GO" id="GO:0072546">
    <property type="term" value="C:EMC complex"/>
    <property type="evidence" value="ECO:0007669"/>
    <property type="project" value="TreeGrafter"/>
</dbReference>
<dbReference type="KEGG" id="bmic:BmR1_04g09785"/>
<evidence type="ECO:0000313" key="9">
    <source>
        <dbReference type="Proteomes" id="UP000002899"/>
    </source>
</evidence>
<dbReference type="GeneID" id="24426579"/>
<dbReference type="VEuPathDB" id="PiroplasmaDB:BmR1_04g09785"/>
<sequence>MLTWSRYTNPFLNVQLPILLTVWACLEIRLRIRKNKILESTDTIQMCRNSSFAHRAKLLIRNGIYITNIQYEMRKASYFDENTGFFTVTQNNKSWIDQIKDLNVSGPMVAFKEHVFYRLSQGIAWLLIYSFMGNSLAGAFPFEIPYGYKPILQIGLKLKNLSSNYVSPLSWYLAMIYLIEDLVGLLHLICSTGTIFANFFITNPRNPRLLVSVDNSFRIGTLKNMFEHEINSLSNFVHYFQPHNAEFQALGILNRLVGSEHQFKNY</sequence>
<dbReference type="OrthoDB" id="6745403at2759"/>
<evidence type="ECO:0000256" key="7">
    <source>
        <dbReference type="SAM" id="Phobius"/>
    </source>
</evidence>
<comment type="subcellular location">
    <subcellularLocation>
        <location evidence="1">Membrane</location>
        <topology evidence="1">Multi-pass membrane protein</topology>
    </subcellularLocation>
</comment>
<dbReference type="Pfam" id="PF01956">
    <property type="entry name" value="EMC3_TMCO1"/>
    <property type="match status" value="1"/>
</dbReference>
<protein>
    <recommendedName>
        <fullName evidence="3">ER membrane protein complex subunit 3</fullName>
    </recommendedName>
</protein>
<evidence type="ECO:0000256" key="2">
    <source>
        <dbReference type="ARBA" id="ARBA00005376"/>
    </source>
</evidence>
<keyword evidence="4 7" id="KW-0812">Transmembrane</keyword>
<evidence type="ECO:0000313" key="8">
    <source>
        <dbReference type="EMBL" id="SIO73923.1"/>
    </source>
</evidence>
<dbReference type="PANTHER" id="PTHR13116">
    <property type="entry name" value="ER MEMBRANE PROTEIN COMPLEX SUBUNIT 3"/>
    <property type="match status" value="1"/>
</dbReference>
<dbReference type="EMBL" id="LN871599">
    <property type="protein sequence ID" value="SIO73923.1"/>
    <property type="molecule type" value="Genomic_DNA"/>
</dbReference>
<evidence type="ECO:0000256" key="3">
    <source>
        <dbReference type="ARBA" id="ARBA00020822"/>
    </source>
</evidence>
<evidence type="ECO:0000256" key="6">
    <source>
        <dbReference type="ARBA" id="ARBA00023136"/>
    </source>
</evidence>
<keyword evidence="5 7" id="KW-1133">Transmembrane helix</keyword>
<feature type="transmembrane region" description="Helical" evidence="7">
    <location>
        <begin position="171"/>
        <end position="201"/>
    </location>
</feature>
<keyword evidence="9" id="KW-1185">Reference proteome</keyword>
<name>A0A1N6LYH2_BABMR</name>
<evidence type="ECO:0000256" key="1">
    <source>
        <dbReference type="ARBA" id="ARBA00004141"/>
    </source>
</evidence>
<dbReference type="InterPro" id="IPR002809">
    <property type="entry name" value="EMC3/TMCO1"/>
</dbReference>
<reference evidence="8 9" key="2">
    <citation type="journal article" date="2013" name="PLoS ONE">
        <title>Whole genome mapping and re-organization of the nuclear and mitochondrial genomes of Babesia microti isolates.</title>
        <authorList>
            <person name="Cornillot E."/>
            <person name="Dassouli A."/>
            <person name="Garg A."/>
            <person name="Pachikara N."/>
            <person name="Randazzo S."/>
            <person name="Depoix D."/>
            <person name="Carcy B."/>
            <person name="Delbecq S."/>
            <person name="Frutos R."/>
            <person name="Silva J.C."/>
            <person name="Sutton R."/>
            <person name="Krause P.J."/>
            <person name="Mamoun C.B."/>
        </authorList>
    </citation>
    <scope>NUCLEOTIDE SEQUENCE [LARGE SCALE GENOMIC DNA]</scope>
    <source>
        <strain evidence="8 9">RI</strain>
    </source>
</reference>
<dbReference type="Proteomes" id="UP000002899">
    <property type="component" value="Chromosome IV"/>
</dbReference>
<keyword evidence="6 7" id="KW-0472">Membrane</keyword>
<dbReference type="InterPro" id="IPR008568">
    <property type="entry name" value="EMC3"/>
</dbReference>